<dbReference type="GO" id="GO:0003824">
    <property type="term" value="F:catalytic activity"/>
    <property type="evidence" value="ECO:0007669"/>
    <property type="project" value="InterPro"/>
</dbReference>
<dbReference type="AlphaFoldDB" id="A0A1C6W0Y0"/>
<dbReference type="SUPFAM" id="SSF53927">
    <property type="entry name" value="Cytidine deaminase-like"/>
    <property type="match status" value="1"/>
</dbReference>
<dbReference type="InterPro" id="IPR016193">
    <property type="entry name" value="Cytidine_deaminase-like"/>
</dbReference>
<keyword evidence="3" id="KW-1185">Reference proteome</keyword>
<dbReference type="PROSITE" id="PS51747">
    <property type="entry name" value="CYT_DCMP_DEAMINASES_2"/>
    <property type="match status" value="1"/>
</dbReference>
<dbReference type="InterPro" id="IPR002125">
    <property type="entry name" value="CMP_dCMP_dom"/>
</dbReference>
<name>A0A1C6W0Y0_9ACTN</name>
<dbReference type="Pfam" id="PF00383">
    <property type="entry name" value="dCMP_cyt_deam_1"/>
    <property type="match status" value="1"/>
</dbReference>
<gene>
    <name evidence="2" type="ORF">GA0070606_5983</name>
</gene>
<evidence type="ECO:0000259" key="1">
    <source>
        <dbReference type="PROSITE" id="PS51747"/>
    </source>
</evidence>
<dbReference type="Proteomes" id="UP000199001">
    <property type="component" value="Unassembled WGS sequence"/>
</dbReference>
<reference evidence="3" key="1">
    <citation type="submission" date="2016-06" db="EMBL/GenBank/DDBJ databases">
        <authorList>
            <person name="Varghese N."/>
            <person name="Submissions Spin"/>
        </authorList>
    </citation>
    <scope>NUCLEOTIDE SEQUENCE [LARGE SCALE GENOMIC DNA]</scope>
    <source>
        <strain evidence="3">DSM 43903</strain>
    </source>
</reference>
<protein>
    <submittedName>
        <fullName evidence="2">tRNA(Arg) A34 adenosine deaminase TadA</fullName>
    </submittedName>
</protein>
<feature type="domain" description="CMP/dCMP-type deaminase" evidence="1">
    <location>
        <begin position="6"/>
        <end position="130"/>
    </location>
</feature>
<dbReference type="EMBL" id="FMHZ01000002">
    <property type="protein sequence ID" value="SCL72186.1"/>
    <property type="molecule type" value="Genomic_DNA"/>
</dbReference>
<organism evidence="2 3">
    <name type="scientific">Micromonospora citrea</name>
    <dbReference type="NCBI Taxonomy" id="47855"/>
    <lineage>
        <taxon>Bacteria</taxon>
        <taxon>Bacillati</taxon>
        <taxon>Actinomycetota</taxon>
        <taxon>Actinomycetes</taxon>
        <taxon>Micromonosporales</taxon>
        <taxon>Micromonosporaceae</taxon>
        <taxon>Micromonospora</taxon>
    </lineage>
</organism>
<dbReference type="OrthoDB" id="9802676at2"/>
<evidence type="ECO:0000313" key="3">
    <source>
        <dbReference type="Proteomes" id="UP000199001"/>
    </source>
</evidence>
<sequence length="172" mass="18300">MSWTDAALASLMADAVQFGVRHVEGGGLPFVGVLVGEDGYVSTPGVNLVRESGDPTAHAEIVAMRAALRDRDGGDLAGTRLLATGEPCGLCYRFALDHGVGRVHVAVDADTVAAYGFDYRGSYPAFRIDRSALPVPVHRLPVARALEPFERFRLLATGRRAHPFSPLTKGTA</sequence>
<dbReference type="RefSeq" id="WP_091106461.1">
    <property type="nucleotide sequence ID" value="NZ_FMHZ01000002.1"/>
</dbReference>
<dbReference type="Gene3D" id="3.40.140.10">
    <property type="entry name" value="Cytidine Deaminase, domain 2"/>
    <property type="match status" value="1"/>
</dbReference>
<evidence type="ECO:0000313" key="2">
    <source>
        <dbReference type="EMBL" id="SCL72186.1"/>
    </source>
</evidence>
<proteinExistence type="predicted"/>
<dbReference type="STRING" id="47855.GA0070606_5983"/>
<accession>A0A1C6W0Y0</accession>